<reference evidence="1" key="2">
    <citation type="submission" date="2015-07" db="EMBL/GenBank/DDBJ databases">
        <authorList>
            <person name="Noorani M."/>
        </authorList>
    </citation>
    <scope>NUCLEOTIDE SEQUENCE</scope>
    <source>
        <strain evidence="1">Yugu1</strain>
    </source>
</reference>
<proteinExistence type="predicted"/>
<protein>
    <submittedName>
        <fullName evidence="1">Uncharacterized protein</fullName>
    </submittedName>
</protein>
<reference evidence="1" key="1">
    <citation type="journal article" date="2012" name="Nat. Biotechnol.">
        <title>Reference genome sequence of the model plant Setaria.</title>
        <authorList>
            <person name="Bennetzen J.L."/>
            <person name="Schmutz J."/>
            <person name="Wang H."/>
            <person name="Percifield R."/>
            <person name="Hawkins J."/>
            <person name="Pontaroli A.C."/>
            <person name="Estep M."/>
            <person name="Feng L."/>
            <person name="Vaughn J.N."/>
            <person name="Grimwood J."/>
            <person name="Jenkins J."/>
            <person name="Barry K."/>
            <person name="Lindquist E."/>
            <person name="Hellsten U."/>
            <person name="Deshpande S."/>
            <person name="Wang X."/>
            <person name="Wu X."/>
            <person name="Mitros T."/>
            <person name="Triplett J."/>
            <person name="Yang X."/>
            <person name="Ye C.Y."/>
            <person name="Mauro-Herrera M."/>
            <person name="Wang L."/>
            <person name="Li P."/>
            <person name="Sharma M."/>
            <person name="Sharma R."/>
            <person name="Ronald P.C."/>
            <person name="Panaud O."/>
            <person name="Kellogg E.A."/>
            <person name="Brutnell T.P."/>
            <person name="Doust A.N."/>
            <person name="Tuskan G.A."/>
            <person name="Rokhsar D."/>
            <person name="Devos K.M."/>
        </authorList>
    </citation>
    <scope>NUCLEOTIDE SEQUENCE [LARGE SCALE GENOMIC DNA]</scope>
    <source>
        <strain evidence="1">Yugu1</strain>
    </source>
</reference>
<gene>
    <name evidence="1" type="ORF">SETIT_4G027400v2</name>
</gene>
<sequence>MVLDLLPDLSDDEKRLLRLRGCLPERDEDIPRFPPVPQHQVPPYCTGGEFDVAKPLMEDGVHYRDEACHSSKKIKRFFAEVHYKAPECSDPSFLPPCIATVETCTIIEEPLAQYKRSCAFCHSYLDILHPVDDSEFVCGNGNEEDWNVQEWFGLRFICRKGEAFPFDEE</sequence>
<dbReference type="AlphaFoldDB" id="A0A368QQ37"/>
<accession>A0A368QQ37</accession>
<organism evidence="1">
    <name type="scientific">Setaria italica</name>
    <name type="common">Foxtail millet</name>
    <name type="synonym">Panicum italicum</name>
    <dbReference type="NCBI Taxonomy" id="4555"/>
    <lineage>
        <taxon>Eukaryota</taxon>
        <taxon>Viridiplantae</taxon>
        <taxon>Streptophyta</taxon>
        <taxon>Embryophyta</taxon>
        <taxon>Tracheophyta</taxon>
        <taxon>Spermatophyta</taxon>
        <taxon>Magnoliopsida</taxon>
        <taxon>Liliopsida</taxon>
        <taxon>Poales</taxon>
        <taxon>Poaceae</taxon>
        <taxon>PACMAD clade</taxon>
        <taxon>Panicoideae</taxon>
        <taxon>Panicodae</taxon>
        <taxon>Paniceae</taxon>
        <taxon>Cenchrinae</taxon>
        <taxon>Setaria</taxon>
    </lineage>
</organism>
<name>A0A368QQ37_SETIT</name>
<dbReference type="STRING" id="4555.A0A368QQ37"/>
<dbReference type="EMBL" id="CM003531">
    <property type="protein sequence ID" value="RCV20087.1"/>
    <property type="molecule type" value="Genomic_DNA"/>
</dbReference>
<dbReference type="OrthoDB" id="693786at2759"/>
<evidence type="ECO:0000313" key="1">
    <source>
        <dbReference type="EMBL" id="RCV20087.1"/>
    </source>
</evidence>
<dbReference type="PANTHER" id="PTHR34710:SF10">
    <property type="entry name" value="EXPRESSED PROTEIN"/>
    <property type="match status" value="1"/>
</dbReference>
<dbReference type="PANTHER" id="PTHR34710">
    <property type="entry name" value="OS03G0834100 PROTEIN"/>
    <property type="match status" value="1"/>
</dbReference>